<evidence type="ECO:0000256" key="3">
    <source>
        <dbReference type="ARBA" id="ARBA00022729"/>
    </source>
</evidence>
<dbReference type="PANTHER" id="PTHR12338:SF8">
    <property type="entry name" value="HEME_HEMOPEXIN-BINDING PROTEIN"/>
    <property type="match status" value="1"/>
</dbReference>
<dbReference type="Proteomes" id="UP001596542">
    <property type="component" value="Unassembled WGS sequence"/>
</dbReference>
<evidence type="ECO:0000259" key="5">
    <source>
        <dbReference type="SMART" id="SM00912"/>
    </source>
</evidence>
<comment type="subcellular location">
    <subcellularLocation>
        <location evidence="1">Secreted</location>
    </subcellularLocation>
</comment>
<dbReference type="SMART" id="SM00912">
    <property type="entry name" value="Haemagg_act"/>
    <property type="match status" value="1"/>
</dbReference>
<organism evidence="6 7">
    <name type="scientific">Herminiimonas glaciei</name>
    <dbReference type="NCBI Taxonomy" id="523788"/>
    <lineage>
        <taxon>Bacteria</taxon>
        <taxon>Pseudomonadati</taxon>
        <taxon>Pseudomonadota</taxon>
        <taxon>Betaproteobacteria</taxon>
        <taxon>Burkholderiales</taxon>
        <taxon>Oxalobacteraceae</taxon>
        <taxon>Herminiimonas</taxon>
    </lineage>
</organism>
<dbReference type="Gene3D" id="2.160.20.10">
    <property type="entry name" value="Single-stranded right-handed beta-helix, Pectin lyase-like"/>
    <property type="match status" value="2"/>
</dbReference>
<dbReference type="SUPFAM" id="SSF51126">
    <property type="entry name" value="Pectin lyase-like"/>
    <property type="match status" value="1"/>
</dbReference>
<evidence type="ECO:0000256" key="1">
    <source>
        <dbReference type="ARBA" id="ARBA00004613"/>
    </source>
</evidence>
<dbReference type="InterPro" id="IPR008638">
    <property type="entry name" value="FhaB/CdiA-like_TPS"/>
</dbReference>
<dbReference type="InterPro" id="IPR012334">
    <property type="entry name" value="Pectin_lyas_fold"/>
</dbReference>
<comment type="caution">
    <text evidence="6">The sequence shown here is derived from an EMBL/GenBank/DDBJ whole genome shotgun (WGS) entry which is preliminary data.</text>
</comment>
<dbReference type="NCBIfam" id="TIGR01901">
    <property type="entry name" value="adhes_NPXG"/>
    <property type="match status" value="1"/>
</dbReference>
<dbReference type="EMBL" id="JBHTBU010000001">
    <property type="protein sequence ID" value="MFC7287230.1"/>
    <property type="molecule type" value="Genomic_DNA"/>
</dbReference>
<feature type="compositionally biased region" description="Basic and acidic residues" evidence="4">
    <location>
        <begin position="4083"/>
        <end position="4093"/>
    </location>
</feature>
<evidence type="ECO:0000256" key="4">
    <source>
        <dbReference type="SAM" id="MobiDB-lite"/>
    </source>
</evidence>
<keyword evidence="2" id="KW-0964">Secreted</keyword>
<dbReference type="InterPro" id="IPR011050">
    <property type="entry name" value="Pectin_lyase_fold/virulence"/>
</dbReference>
<feature type="domain" description="Filamentous haemagglutinin FhaB/tRNA nuclease CdiA-like TPS" evidence="5">
    <location>
        <begin position="96"/>
        <end position="211"/>
    </location>
</feature>
<evidence type="ECO:0000313" key="6">
    <source>
        <dbReference type="EMBL" id="MFC7287230.1"/>
    </source>
</evidence>
<protein>
    <submittedName>
        <fullName evidence="6">Filamentous hemagglutinin family protein</fullName>
    </submittedName>
</protein>
<keyword evidence="7" id="KW-1185">Reference proteome</keyword>
<dbReference type="Pfam" id="PF05860">
    <property type="entry name" value="TPS"/>
    <property type="match status" value="1"/>
</dbReference>
<sequence length="4093" mass="421370">MTGDAYAQQAFSAAWYAQKGVVQAAAVATGKLPNGMPAMPASSPALQQQQANTQLQRSLANLNSAARAIALAQAQQSAARLAANGTVPDGLGVGGLDVGSLVNSWINANGPTQSTANGKTIVDIKQTADKAILNWETFNIGKNTILQFEQQADWSVLNRINNATAPSVIQGQIKAPGTVMIVNANGIIFSGSSQVNTRNLVVAAAHILDSQFNTGIYSPNLNTASFTGANGNVLVEAGAQIATHDPSATVTAGGGYVLLLGKEVNNAGEIVTRKGQTTLAAGDSFFIRKGVGTEGNTFSTTRGNEVVGKIDAGSDAGKVTNTGLIMAREGDITLTGRDVQQNGVAVATTTVNTRGTIHLLNSASDTQGNVTLGQGSTTAILIEDDGKTTALDSQRDALIKDSAIQDGLRINGANSSFDNLSVLADRRDQSRVEIVSGGDVHFAGDSLTLATGGQIAVSAKNRTFVADKSSVDVSGAVGVNVAMESNNVLVNVQGNELRDSPGNRDAGSLFNSNVWVDRRELILVPAGTGGYASDRWYAAGGLLEVSGYLSNQGHSIGEWAAQGGTLTLGGNEVITQQGSAINLSGGSFNVQTGMISQTWLKGSDGKLYRADQAPAGISYTGIYKGYEDKNERWGEKATKYYYNPLIAARQRLENGYTVGRDGGKLIINAPTAVMEGELITTVFNGERQIKTRDAVSDGYRQAQTAVALNGQLAVGRYGINNGAGMFESDVRFGEVDKITAGMSADSSLSPTRSGTVWFDSDYINALQLGELDIATRESITIEQALTLANGGKLDFVAPVIDIKADITARSGSIAMNNTFTAGTGRGSSEVLQKNGSSSITLREGMTLDARGLWVNTLLNEADNGKLAYLNGGTVKLQSTNDVVLEKDSLIDVSSGAAVLPAGKSKGGRGGSVSLLADVPNGRTTLDGKLTLDGSIRAYGTDGGGALIVEAGQEIVLGGEAGVPGAATSLHIDAELFRSGFSSYSINGHRGLTVAEGAIIDVLMPVYRRSAGGLSAVTGNDPSSVLELWTPPLYKEDPRAGILTRRAGASLSLSAGQAAVDNGQAASLTIGKGSILSVDPGQTMNISGAAVGQMMIDGTLNAWGGAIKVNGTSFQDDGSLIWIGQNAVLDVAGRAYTALDMQGHRYGEVLNGGAISINAATMFVVVRDGAQLDASGTSATLDLVGRGAANIASNGGAISFESSNGFDLGGSWLAKGGGAGAAGGSLAISLKVPFYSDITHPGNRPRDLVVTQLAPGSILAIDATPASAADNLVYGHAVVGADQINAGGFDNLKLLSADVISFDGDVSLAMGQSLELRATSLALTDSARNDARVAISAPYVRLIGFADTGSTSSTRQSAAQFNVTTGLLDVQRSLQFGISSSKPGVSFDRRGFANVELQSSGDIRFLYSGSPAPTILQTRGDLVLAAQQIYPATGANAIVRAGWLRGLGGDAFYDPAYSLTIRGIGQAPAAQPFSAFGSLTLGAHTINQGGVIRAPLGSINLGNESGADTINLLPGSITSTSSRGLLMPYGGTVDGIDWYFAGKKSELEGAVSAARGVSLTGVKVDVMEGATIDLSGGGDLTGAGFVSGRGGSIDILLHALIDANPGNTVSKSGNAVYAIVPSHTSGYAPIGPDAGAGDPRVGQQITLDGSVPGLPAGTYTLMPSRYALLPGAFRVEIAATADPRGATGTTALQDGSYLAAGRLGFANTSIRDTLARQVILTPGKVTRSYSRYNETSYGNYALADAARRGLPRAMMPLDGQNLFLNIVPGAGADAFHFDGVVDFSAGKGGYAGSVSLVGENTGSEIEILASGATATAGFTGVSIYADDLNALSARRLTIGARPSVTYGQQGNYVQFESSSKSFDITLREGAILRAAEVLLITGWERETGPGAITIEAGAGISTLGMGSTPFDSRDGFIYTPQRLQSRDGGAMLVVSNGWLDVLPSSAISQGAILIGACGASGNCDAKTTLYSEGTIAFATTNRFELGDNVLFGTRNLSLGVGAVNVGTSAALAAASAAGLLPSGLTLNQTVLDRLLQGDTSTGAPALESLILNATEAVNFFGTVTLDTYDAAGKSRIANLVFGTPAIYGAGDAADVATIRTENLVWSGTTGGPGSIIAGGAGTGSGALTIDAERITFGYGPKVQVSGADAAARLALGFANVNLKASERITANHKGSLAIYQSQGAYVAGEGYSYAGGDLNIVTPLLTGEAGSINRITAGGAIRVTAPAGATAAEVIGAEGLGAELALNAKTVSIATAITLPSGRLTITAADDILLADAARLDLAGREVKFDDIKKYSWGGEVIIESRNGDIRQEAGSIIDLSARFNHAGRLTVSALANDAGLVDLQGTILGTASGEYDAGGTIVPYRSGFIDLRAQHLGEGGTLSQQFAGLNERLNAGGMFGGRGFQLKQGDLVIADGVRAGEVNVSLDGGHLTVTGTIDASGAEVGAIRLAARDGLTIAGSAVLDAHGERLRVDSYGKIIDSPNRAIVELTSGNGLLTLASGARIDLRHGTAATAGSAPGQYDGAPRGTLVLNAPRLGGATAGDIAIDASGVIHIDGARSIAVNAMQRYDDAAYGTDPAASGRPYQIVNQDYLNEKHADSVNFITAALANTTLMDGKLAGLNNATYRDAFHLRPGVEIVSATPDGDIIVQGDLDLSGHRYEGVNPNFQRTGVYGSGEVGALTIRAGGNLDIYGSINDGFAPPPETPDDDGWILRPGVSPFVDDVIVPRSGVTLADGTSYPGGRTLNYDFPVKEMTVATGTRLPVDAVLNSTLTLPANTILAGDIRAEDGTLLHAAGTRLTAAVTLTSGTRLGAGFIASASLSLRAMVWPKGVPLPVGPFGEAPRLDGNLALPLGGLIPARADLKLPDGAISVPLRPVDANGRQGANWAVASMLPAGSQSWSMRFVAGADLTAADSRLLRPRDVAGNLTLADTHYSVFDRHEITIIPGTPAQPGGVWYWSEEGAAIFGEQAGTRISDDWGPNGLCTDAPSFCVFHTQSITADGIAMWGLDVDWAGWGLSGPLRPGDPLPLGYEFFCEGVGLCVALGGPGTPGTPDQVIVGDLIEYIPLNQNFSVVRTGAADLDLIAGGNLAQRSLYGVYTAGTQSPGVTAAFDQARGARRDGKVLGKEGADYESLVSGDGRLSHAWYPTGGGNLLLRAGGDLTGDLMSLPSGTRPPNADSGNWLWRQGHAPGSDAGAAWWVNFGSYVANDDYPYFEYSRIPYLVGFTGYGTLGGGDLRVEVGGDAGVVDRIAATSRSQGLVLAVASTGRVNAQGDLALTGGGDLDVRIGGRLNPSFPGTAIDIGGSGGVLMPEPRLDGVIANLRGSVALNAASIGNIRLKFGPFANVQNPREERPYDPFTATAADSIGGPLLLPGDAVFTLATRGDLVVGGVIDGTRREISDQDLGKPAPAWFSLWSDRTAIDLFAAGGDLTPGNAKMLRPAANASDISYPSILRAVAPSGSLYAAQALLLAPSPNGQLEWLAGESIYGGVVSRSSADPAVLTTPFKPVTQATLDPGAFTDEYNLFAFGANTASGGYTLAPARFYALEGDIVGLMTGELQTGGWLQGQTLYSAGGAVWMKAGRDIINSGHNLAESAAVSTASSGGARAQSNLIVHTSDTDVSIVSAGRDIRYSSFTVAGPGTLEISAGRNILLDDRASVTSLGAFVPGDKRPGASITMMSGMGNGVDWAAMRARYLDPAKLADPNRPLADQPGMAVKIYSRELTDWLGQRYGFVGTDEEALATFDGLAAEQQRIFLRDIYYAEIRESGREYNAPDSSRFASYLRGRETIATLFPEADKDGRAISRSGDIIMFGGSGVRTNFGGDIQMLAPAGKLVIGVEGQVPPASAGLVTQGTGNIQLYSEGSVLLGLSRIMTTFGGNIFAWSAEGDINAGRGAKTTVLYTPPKRVYDQWGNVTQSPQVPSSGAGIATLNPLPEVAAGDIDLIAPLGTIDAGEAGIRVSGNVNLAALQIVNAANIQVQGKSTGLPMIASVNVGALTNASAVASSAAAAAQDVMQRERNEARKNLPSIFTVRVLGFGNDPAEDDKSPAPSNKRAPAGQAHYDPDSLFQMVGHGKLTPEQVTQLTENERRNLSQGK</sequence>
<feature type="region of interest" description="Disordered" evidence="4">
    <location>
        <begin position="4034"/>
        <end position="4093"/>
    </location>
</feature>
<evidence type="ECO:0000256" key="2">
    <source>
        <dbReference type="ARBA" id="ARBA00022525"/>
    </source>
</evidence>
<accession>A0ABW2I877</accession>
<gene>
    <name evidence="6" type="ORF">ACFQPC_04185</name>
</gene>
<dbReference type="InterPro" id="IPR021026">
    <property type="entry name" value="Filamn_hemagglutn_DUF3739"/>
</dbReference>
<name>A0ABW2I877_9BURK</name>
<dbReference type="PANTHER" id="PTHR12338">
    <property type="entry name" value="AUTOTRANSPORTER"/>
    <property type="match status" value="1"/>
</dbReference>
<dbReference type="InterPro" id="IPR050909">
    <property type="entry name" value="Bact_Autotransporter_VF"/>
</dbReference>
<dbReference type="Pfam" id="PF12545">
    <property type="entry name" value="DUF3739"/>
    <property type="match status" value="1"/>
</dbReference>
<evidence type="ECO:0000313" key="7">
    <source>
        <dbReference type="Proteomes" id="UP001596542"/>
    </source>
</evidence>
<keyword evidence="3" id="KW-0732">Signal</keyword>
<reference evidence="7" key="1">
    <citation type="journal article" date="2019" name="Int. J. Syst. Evol. Microbiol.">
        <title>The Global Catalogue of Microorganisms (GCM) 10K type strain sequencing project: providing services to taxonomists for standard genome sequencing and annotation.</title>
        <authorList>
            <consortium name="The Broad Institute Genomics Platform"/>
            <consortium name="The Broad Institute Genome Sequencing Center for Infectious Disease"/>
            <person name="Wu L."/>
            <person name="Ma J."/>
        </authorList>
    </citation>
    <scope>NUCLEOTIDE SEQUENCE [LARGE SCALE GENOMIC DNA]</scope>
    <source>
        <strain evidence="7">KACC 12508</strain>
    </source>
</reference>
<proteinExistence type="predicted"/>